<feature type="compositionally biased region" description="Polar residues" evidence="1">
    <location>
        <begin position="1467"/>
        <end position="1481"/>
    </location>
</feature>
<feature type="domain" description="Tudor" evidence="2">
    <location>
        <begin position="1566"/>
        <end position="1629"/>
    </location>
</feature>
<feature type="compositionally biased region" description="Basic and acidic residues" evidence="1">
    <location>
        <begin position="137"/>
        <end position="149"/>
    </location>
</feature>
<dbReference type="EMBL" id="CAJOBC010000077">
    <property type="protein sequence ID" value="CAF3532090.1"/>
    <property type="molecule type" value="Genomic_DNA"/>
</dbReference>
<feature type="compositionally biased region" description="Low complexity" evidence="1">
    <location>
        <begin position="1391"/>
        <end position="1408"/>
    </location>
</feature>
<accession>A0A813PAI0</accession>
<name>A0A813PAI0_9BILA</name>
<feature type="region of interest" description="Disordered" evidence="1">
    <location>
        <begin position="59"/>
        <end position="329"/>
    </location>
</feature>
<feature type="compositionally biased region" description="Low complexity" evidence="1">
    <location>
        <begin position="1198"/>
        <end position="1207"/>
    </location>
</feature>
<dbReference type="Gene3D" id="2.40.50.90">
    <property type="match status" value="3"/>
</dbReference>
<gene>
    <name evidence="3" type="ORF">GPM918_LOCUS905</name>
    <name evidence="4" type="ORF">SRO942_LOCUS905</name>
</gene>
<feature type="compositionally biased region" description="Polar residues" evidence="1">
    <location>
        <begin position="59"/>
        <end position="120"/>
    </location>
</feature>
<dbReference type="Gene3D" id="2.30.30.140">
    <property type="match status" value="6"/>
</dbReference>
<comment type="caution">
    <text evidence="3">The sequence shown here is derived from an EMBL/GenBank/DDBJ whole genome shotgun (WGS) entry which is preliminary data.</text>
</comment>
<evidence type="ECO:0000313" key="4">
    <source>
        <dbReference type="EMBL" id="CAF3532090.1"/>
    </source>
</evidence>
<reference evidence="3" key="1">
    <citation type="submission" date="2021-02" db="EMBL/GenBank/DDBJ databases">
        <authorList>
            <person name="Nowell W R."/>
        </authorList>
    </citation>
    <scope>NUCLEOTIDE SEQUENCE</scope>
</reference>
<feature type="domain" description="Tudor" evidence="2">
    <location>
        <begin position="400"/>
        <end position="457"/>
    </location>
</feature>
<feature type="compositionally biased region" description="Polar residues" evidence="1">
    <location>
        <begin position="1446"/>
        <end position="1459"/>
    </location>
</feature>
<feature type="compositionally biased region" description="Low complexity" evidence="1">
    <location>
        <begin position="250"/>
        <end position="260"/>
    </location>
</feature>
<feature type="compositionally biased region" description="Polar residues" evidence="1">
    <location>
        <begin position="295"/>
        <end position="314"/>
    </location>
</feature>
<feature type="compositionally biased region" description="Polar residues" evidence="1">
    <location>
        <begin position="1"/>
        <end position="15"/>
    </location>
</feature>
<protein>
    <recommendedName>
        <fullName evidence="2">Tudor domain-containing protein</fullName>
    </recommendedName>
</protein>
<dbReference type="InterPro" id="IPR035437">
    <property type="entry name" value="SNase_OB-fold_sf"/>
</dbReference>
<evidence type="ECO:0000259" key="2">
    <source>
        <dbReference type="PROSITE" id="PS50304"/>
    </source>
</evidence>
<dbReference type="CDD" id="cd20379">
    <property type="entry name" value="Tudor_dTUD-like"/>
    <property type="match status" value="2"/>
</dbReference>
<dbReference type="InterPro" id="IPR050621">
    <property type="entry name" value="Tudor_domain_containing"/>
</dbReference>
<proteinExistence type="predicted"/>
<dbReference type="SUPFAM" id="SSF63748">
    <property type="entry name" value="Tudor/PWWP/MBT"/>
    <property type="match status" value="6"/>
</dbReference>
<feature type="compositionally biased region" description="Polar residues" evidence="1">
    <location>
        <begin position="1156"/>
        <end position="1175"/>
    </location>
</feature>
<dbReference type="PROSITE" id="PS50304">
    <property type="entry name" value="TUDOR"/>
    <property type="match status" value="5"/>
</dbReference>
<keyword evidence="5" id="KW-1185">Reference proteome</keyword>
<dbReference type="SMART" id="SM00333">
    <property type="entry name" value="TUDOR"/>
    <property type="match status" value="6"/>
</dbReference>
<feature type="region of interest" description="Disordered" evidence="1">
    <location>
        <begin position="1391"/>
        <end position="1481"/>
    </location>
</feature>
<dbReference type="EMBL" id="CAJNOQ010000077">
    <property type="protein sequence ID" value="CAF0752281.1"/>
    <property type="molecule type" value="Genomic_DNA"/>
</dbReference>
<feature type="region of interest" description="Disordered" evidence="1">
    <location>
        <begin position="1147"/>
        <end position="1218"/>
    </location>
</feature>
<dbReference type="Proteomes" id="UP000663829">
    <property type="component" value="Unassembled WGS sequence"/>
</dbReference>
<evidence type="ECO:0000256" key="1">
    <source>
        <dbReference type="SAM" id="MobiDB-lite"/>
    </source>
</evidence>
<feature type="domain" description="Tudor" evidence="2">
    <location>
        <begin position="761"/>
        <end position="827"/>
    </location>
</feature>
<dbReference type="InterPro" id="IPR002999">
    <property type="entry name" value="Tudor"/>
</dbReference>
<dbReference type="Pfam" id="PF00567">
    <property type="entry name" value="TUDOR"/>
    <property type="match status" value="6"/>
</dbReference>
<feature type="compositionally biased region" description="Polar residues" evidence="1">
    <location>
        <begin position="23"/>
        <end position="42"/>
    </location>
</feature>
<feature type="compositionally biased region" description="Basic and acidic residues" evidence="1">
    <location>
        <begin position="320"/>
        <end position="329"/>
    </location>
</feature>
<evidence type="ECO:0000313" key="5">
    <source>
        <dbReference type="Proteomes" id="UP000663829"/>
    </source>
</evidence>
<feature type="compositionally biased region" description="Low complexity" evidence="1">
    <location>
        <begin position="151"/>
        <end position="164"/>
    </location>
</feature>
<dbReference type="OrthoDB" id="9989103at2759"/>
<sequence length="1765" mass="199446">MGRVNDNSTSHSASDQRPLGRFNSASMNSNEQTQVQQPVNTYESNQLPQKRLANMFSNRQDRPQQNSSNWSGIRDTNNNPVTQVFQNRTSNNQSDRGQEQPQSIPSFRDQTNNAPVTKTTNADKEWNADAKVSNFGARDETTTQRDGGHWRFNNDSGNQNNNGEGQRGSERGSFRGRSNFSQNHGRFNNRNDHGGSGNDRESTGSDNFNRQDGFKDSSRGNRGGFNRSNGFNRQQNDENENEKGFENGVRSRGARFNGNRGSRGGRGGYDTREDRGRNRGGYSSGFDREGHDGRSSWQSRNGASGEQSKFNTWESAAPGGHDRASKLAGRHDEGTTIRFEAGHCYDDFVLPTTEIKFVLSHVNTPTQFFIQLLTKADEISQLSDTLQREFKAAPVVNASSLKFGQVCLSKHTDECWYRASVLTVDGNKANVKYIDFGNCDDVDTKNIRQLSKKYTSPAPFAYPCLLKDTQAVENVDLRTVIHAVDGKEFQGTIESKADETFILVSDNLSNLLKDLKVIRMNKQFFTLMSITKNTMSATVAQANTPDEFYLHDDEKSACLSQLMKQLSQEYTSTASVSDIKLQVNQPCAALVYEQWHRGYINSIENDVLSIKFIDYGTQSIVQKEDIRPLNAKYFKEPAFAIRCSLSGSHCKEWTEVDDFFDAIVDKPLAVDLQSHVQPILVKLTLKDEPEQKFESYSLKSEYPPHVPLFDPGLSVIVSIYSSPNTFYVQPKDADVDCTAINEKLRVYAETEEIIILNQSHKYQKDEFCIAQFTTDQQWNRAKILSIEQENVNGNTSLLYSVIYIDFGNTEKLKHDSLRPYDPETGAMPRLAYHCELNMNDVDDNTKQTLSEQERDKIEDLLCHHDFQIELVNIRDEQSFKNNETQPIKINAFLNGQSIIDMVRKKDEQKPQTIDQPAITVLNNKQEHVTIKPQPTCTAGSAVTLPSATTSVSIKQDDQRIPVTISYIEKDKHYFYVQTDTTTVNQISNIIEQEMDIAQVLSIEDVRQLLKNDLVISMYDGAPFRAVLSDDINNSEDNVYVYFVDYGNVDSCVSTTLKKCSNELSVYPYQARRCFFHGIQNDKLDTLFEELDSYLEAADVEMSIVNQISPNESNNLTKTPSVDASSVLLYVKGVCLNEKYGYQPNTTSTSLSSGLSNMDTDSQTHDSVLTKSSTAAAPQENLERQNSIVGKRTNDEINDSSSSDQQSSTGAVKRQRPEPEISSALLSSIIETGFLTHVDPVAPFIYVQTSADIDTQLERVNGLIEKIDKKTPGDTYNVGDYCIAQFSVDNVYYRAKIQSIDNDSYTVFFIDYGNIDENLEKSKLLDYSDELKSIEALAKCFQLSNIDRTKWTKNIFPLVNSKLNEVIEFYYKNEQKTEIHIKFDNENEIYQSSTPLSSFDSTSSSSNKNNSEEEEQPILQNGGSDERIISDTDMLSDTPVEKPADVSFTSQKTSTPTGPENGSDEQQRMQISPSNNDYNEQTGIRSSSTTIKEKQHTELHLNTPIKPQQISAYCSKHQQSQRLKANVCGTSDIYFFIHIVPESEAEICKVDQLLQEHEKHNKSSFDEWKLNDLCIVAVEDSDEQMYYRGQIMKINSSTKTFDIKRVDYGNTLFDIPFKRLFELNNDTILKIRFIANKCRLYAVEDDYMQYAIMDIKDTIGHEDIVEIIVIDQTEDYRLVILFWNDEVFNDRYDHYSTYMQKKGAGQITTSNGHESSFIGAPQAESTACANNTTTGGDNDCSTSLSNRTIDFGENDMTTVNDETSKL</sequence>
<feature type="domain" description="Tudor" evidence="2">
    <location>
        <begin position="1274"/>
        <end position="1332"/>
    </location>
</feature>
<dbReference type="FunFam" id="2.30.30.140:FF:000018">
    <property type="entry name" value="Serine/threonine-protein kinase 31"/>
    <property type="match status" value="2"/>
</dbReference>
<feature type="compositionally biased region" description="Basic and acidic residues" evidence="1">
    <location>
        <begin position="189"/>
        <end position="203"/>
    </location>
</feature>
<dbReference type="Proteomes" id="UP000681722">
    <property type="component" value="Unassembled WGS sequence"/>
</dbReference>
<dbReference type="PANTHER" id="PTHR22948:SF72">
    <property type="entry name" value="TUDOR DOMAIN-CONTAINING PROTEIN"/>
    <property type="match status" value="1"/>
</dbReference>
<evidence type="ECO:0000313" key="3">
    <source>
        <dbReference type="EMBL" id="CAF0752281.1"/>
    </source>
</evidence>
<feature type="domain" description="Tudor" evidence="2">
    <location>
        <begin position="580"/>
        <end position="636"/>
    </location>
</feature>
<organism evidence="3 5">
    <name type="scientific">Didymodactylos carnosus</name>
    <dbReference type="NCBI Taxonomy" id="1234261"/>
    <lineage>
        <taxon>Eukaryota</taxon>
        <taxon>Metazoa</taxon>
        <taxon>Spiralia</taxon>
        <taxon>Gnathifera</taxon>
        <taxon>Rotifera</taxon>
        <taxon>Eurotatoria</taxon>
        <taxon>Bdelloidea</taxon>
        <taxon>Philodinida</taxon>
        <taxon>Philodinidae</taxon>
        <taxon>Didymodactylos</taxon>
    </lineage>
</organism>
<feature type="region of interest" description="Disordered" evidence="1">
    <location>
        <begin position="1"/>
        <end position="42"/>
    </location>
</feature>
<feature type="compositionally biased region" description="Low complexity" evidence="1">
    <location>
        <begin position="224"/>
        <end position="233"/>
    </location>
</feature>
<dbReference type="PANTHER" id="PTHR22948">
    <property type="entry name" value="TUDOR DOMAIN CONTAINING PROTEIN"/>
    <property type="match status" value="1"/>
</dbReference>